<dbReference type="STRING" id="180498.A0A067K8Z2"/>
<dbReference type="Pfam" id="PF03514">
    <property type="entry name" value="GRAS"/>
    <property type="match status" value="1"/>
</dbReference>
<protein>
    <submittedName>
        <fullName evidence="6">GRAS39 protein</fullName>
    </submittedName>
</protein>
<gene>
    <name evidence="6" type="primary">GRAS39</name>
    <name evidence="7" type="ORF">JCGZ_14035</name>
</gene>
<keyword evidence="8" id="KW-1185">Reference proteome</keyword>
<dbReference type="EMBL" id="KK914782">
    <property type="protein sequence ID" value="KDP28264.1"/>
    <property type="molecule type" value="Genomic_DNA"/>
</dbReference>
<evidence type="ECO:0000256" key="4">
    <source>
        <dbReference type="ARBA" id="ARBA00023242"/>
    </source>
</evidence>
<evidence type="ECO:0000256" key="2">
    <source>
        <dbReference type="ARBA" id="ARBA00023015"/>
    </source>
</evidence>
<dbReference type="PANTHER" id="PTHR31636">
    <property type="entry name" value="OSJNBA0084A10.13 PROTEIN-RELATED"/>
    <property type="match status" value="1"/>
</dbReference>
<dbReference type="OrthoDB" id="770224at2759"/>
<dbReference type="InterPro" id="IPR005202">
    <property type="entry name" value="TF_GRAS"/>
</dbReference>
<reference evidence="7 8" key="1">
    <citation type="journal article" date="2014" name="PLoS ONE">
        <title>Global Analysis of Gene Expression Profiles in Physic Nut (Jatropha curcas L.) Seedlings Exposed to Salt Stress.</title>
        <authorList>
            <person name="Zhang L."/>
            <person name="Zhang C."/>
            <person name="Wu P."/>
            <person name="Chen Y."/>
            <person name="Li M."/>
            <person name="Jiang H."/>
            <person name="Wu G."/>
        </authorList>
    </citation>
    <scope>NUCLEOTIDE SEQUENCE [LARGE SCALE GENOMIC DNA]</scope>
    <source>
        <strain evidence="8">cv. GZQX0401</strain>
        <tissue evidence="7">Young leaves</tissue>
    </source>
</reference>
<evidence type="ECO:0000256" key="5">
    <source>
        <dbReference type="PROSITE-ProRule" id="PRU01191"/>
    </source>
</evidence>
<dbReference type="PROSITE" id="PS50985">
    <property type="entry name" value="GRAS"/>
    <property type="match status" value="1"/>
</dbReference>
<evidence type="ECO:0000313" key="8">
    <source>
        <dbReference type="Proteomes" id="UP000027138"/>
    </source>
</evidence>
<dbReference type="GO" id="GO:0005634">
    <property type="term" value="C:nucleus"/>
    <property type="evidence" value="ECO:0007669"/>
    <property type="project" value="UniProtKB-SubCell"/>
</dbReference>
<organism evidence="7 8">
    <name type="scientific">Jatropha curcas</name>
    <name type="common">Barbados nut</name>
    <dbReference type="NCBI Taxonomy" id="180498"/>
    <lineage>
        <taxon>Eukaryota</taxon>
        <taxon>Viridiplantae</taxon>
        <taxon>Streptophyta</taxon>
        <taxon>Embryophyta</taxon>
        <taxon>Tracheophyta</taxon>
        <taxon>Spermatophyta</taxon>
        <taxon>Magnoliopsida</taxon>
        <taxon>eudicotyledons</taxon>
        <taxon>Gunneridae</taxon>
        <taxon>Pentapetalae</taxon>
        <taxon>rosids</taxon>
        <taxon>fabids</taxon>
        <taxon>Malpighiales</taxon>
        <taxon>Euphorbiaceae</taxon>
        <taxon>Crotonoideae</taxon>
        <taxon>Jatropheae</taxon>
        <taxon>Jatropha</taxon>
    </lineage>
</organism>
<dbReference type="Proteomes" id="UP000027138">
    <property type="component" value="Unassembled WGS sequence"/>
</dbReference>
<name>A0A067K8Z2_JATCU</name>
<evidence type="ECO:0000256" key="3">
    <source>
        <dbReference type="ARBA" id="ARBA00023163"/>
    </source>
</evidence>
<keyword evidence="2" id="KW-0805">Transcription regulation</keyword>
<keyword evidence="4" id="KW-0539">Nucleus</keyword>
<reference evidence="6" key="2">
    <citation type="submission" date="2014-08" db="EMBL/GenBank/DDBJ databases">
        <title>Genome-wide identification of GRAS genes in physic nut (Jatropha curcas L.).</title>
        <authorList>
            <person name="Wu Z."/>
        </authorList>
    </citation>
    <scope>NUCLEOTIDE SEQUENCE</scope>
</reference>
<feature type="region of interest" description="Leucine repeat II (LRII)" evidence="5">
    <location>
        <begin position="54"/>
        <end position="86"/>
    </location>
</feature>
<comment type="similarity">
    <text evidence="5">Belongs to the GRAS family.</text>
</comment>
<sequence>MGSARKLHLIDLEIRSGVQWTAMMQALAEREQRPLEHLKVTAVCLASNQKNTEATGGRLESFAKSMNLPFTFKLVNVTTMNDIKEELFEIAADESLVVVSNSFLRSFIPNPDCLENLMRVIKNLNPSMMIVAEVEANHNSPIFVNRFIEALFFYSAYFDCLETCMDQNLEHKSAIEALFSKGIRETLALDDNERLTRNVKIEVWRAFFTRFKMVEIGFSESSLYQASLVLKQYPCGSSCTLDKNGKCLILGWKGTPLHSLSAWKFSRERLGRFFANYRF</sequence>
<dbReference type="EMBL" id="KM405284">
    <property type="protein sequence ID" value="AMR43777.1"/>
    <property type="molecule type" value="mRNA"/>
</dbReference>
<evidence type="ECO:0000256" key="1">
    <source>
        <dbReference type="ARBA" id="ARBA00004123"/>
    </source>
</evidence>
<comment type="subcellular location">
    <subcellularLocation>
        <location evidence="1">Nucleus</location>
    </subcellularLocation>
</comment>
<keyword evidence="3" id="KW-0804">Transcription</keyword>
<evidence type="ECO:0000313" key="7">
    <source>
        <dbReference type="EMBL" id="KDP28264.1"/>
    </source>
</evidence>
<evidence type="ECO:0000313" key="6">
    <source>
        <dbReference type="EMBL" id="AMR43777.1"/>
    </source>
</evidence>
<accession>A0A067K8Z2</accession>
<dbReference type="AlphaFoldDB" id="A0A067K8Z2"/>
<feature type="region of interest" description="SAW" evidence="5">
    <location>
        <begin position="188"/>
        <end position="264"/>
    </location>
</feature>
<proteinExistence type="evidence at transcript level"/>
<comment type="caution">
    <text evidence="5">Lacks conserved residue(s) required for the propagation of feature annotation.</text>
</comment>